<organism evidence="2">
    <name type="scientific">uncultured Caudovirales phage</name>
    <dbReference type="NCBI Taxonomy" id="2100421"/>
    <lineage>
        <taxon>Viruses</taxon>
        <taxon>Duplodnaviria</taxon>
        <taxon>Heunggongvirae</taxon>
        <taxon>Uroviricota</taxon>
        <taxon>Caudoviricetes</taxon>
        <taxon>Peduoviridae</taxon>
        <taxon>Maltschvirus</taxon>
        <taxon>Maltschvirus maltsch</taxon>
    </lineage>
</organism>
<dbReference type="EMBL" id="LR796349">
    <property type="protein sequence ID" value="CAB4138756.1"/>
    <property type="molecule type" value="Genomic_DNA"/>
</dbReference>
<evidence type="ECO:0000256" key="1">
    <source>
        <dbReference type="SAM" id="MobiDB-lite"/>
    </source>
</evidence>
<sequence>MANKNKKLNDEEILAVINAGVREGVRFTDSKLAKVRRQVTQYYDGKLPAPLHSGNSSYVSTDVFDSVEAMKATLTETFSASSDIIQFSAKGEEDVEQARIATAYTKHVVFEQNCGTDIIHDTIHDGLTAYLGVAQVYWDKCYDKIEETFEDLDMEALDLLLSDEEVTPDEIEQDMETGLFSGKLTRNIDKSQVRIEVIPPEEFIVNPNIKKLEDSPFVSRRMEKSKSDLLKEKYPKSKVNELKGGDNTLEMDEERITRFDGVANDYGRSGDLSQEETKLLIVYETYGEISAEGDGIARMYRVVHCQNVILEKEQVDRLPFFTFRPLSTPHSFFGTNFAARVIPTQNAKTVLTRSILDHAVIANNPRYGVVKGALTNPRELLDNRVGGIVNMTRQDGVFPLPQANLNPFVFETIKMLDTNKEDVTGVSRLSQGLNKDAISSQNSEGMVENLIGASMQRQKTIARNFATQFLAPLFLEVYRLVVENEKSQRIIDIAGAFAPVTPSSWRKQRDVSIDFRLGYGERDRIAQEYLMIHQQLANDPAIQHLYGPEQRYNLYKSALETKGHKNVAAFLANPQEVEPPGPDPLVEVEIKERTNNIDISQRKQKMAEEKTINEHKLDQLTQDFNNRFKTLEYTLNVMEQERKDRETDNRIEVSVAEMELAREAQEKAPEVNNKASAIISPNG</sequence>
<dbReference type="Pfam" id="PF23899">
    <property type="entry name" value="SU10_portal"/>
    <property type="match status" value="1"/>
</dbReference>
<evidence type="ECO:0000313" key="2">
    <source>
        <dbReference type="EMBL" id="CAB4138756.1"/>
    </source>
</evidence>
<name>A0A6J5M0Z0_9CAUD</name>
<feature type="compositionally biased region" description="Polar residues" evidence="1">
    <location>
        <begin position="673"/>
        <end position="683"/>
    </location>
</feature>
<gene>
    <name evidence="2" type="ORF">UFOVP344_28</name>
</gene>
<feature type="region of interest" description="Disordered" evidence="1">
    <location>
        <begin position="664"/>
        <end position="683"/>
    </location>
</feature>
<proteinExistence type="predicted"/>
<evidence type="ECO:0008006" key="3">
    <source>
        <dbReference type="Google" id="ProtNLM"/>
    </source>
</evidence>
<accession>A0A6J5M0Z0</accession>
<dbReference type="InterPro" id="IPR056909">
    <property type="entry name" value="SU10_portal"/>
</dbReference>
<protein>
    <recommendedName>
        <fullName evidence="3">Portal protein</fullName>
    </recommendedName>
</protein>
<reference evidence="2" key="1">
    <citation type="submission" date="2020-04" db="EMBL/GenBank/DDBJ databases">
        <authorList>
            <person name="Chiriac C."/>
            <person name="Salcher M."/>
            <person name="Ghai R."/>
            <person name="Kavagutti S V."/>
        </authorList>
    </citation>
    <scope>NUCLEOTIDE SEQUENCE</scope>
</reference>